<dbReference type="InterPro" id="IPR000182">
    <property type="entry name" value="GNAT_dom"/>
</dbReference>
<sequence length="425" mass="45679">MFSAGTMSMLGERIGWPDLVPRWCTGRMATTSETPRVDDGDATDRATDRAADRGTAPASATASASAADGAGAPGARAGLARLCDRVSPPRLPTLAHPDVATWRPVELTDVDVVTALQKAMDAVDHPDWTTPREDVEDELDAPHVTLTRDSVLAVGHDGEALAWGLIELMPGRETRVQAYANGGVHPRARGRGIGRVLLAWLTARGVQQIATCEEALPAWVRSGADERNRGGMALHERLGFVPERYFTTMERDLVGAAGESGEALAVVEPPVPDGVRLVPYSADRAQDALDARNDAFRDHWGSQPRTPQEWATFVGGELFREDLSWLAVDEADVVLGFALVSANPEDWELQGYTSSYLGVLGVVRAGRRRGIAPALLARYLRATRDAGLDRAVLDVDTANPSGALGLYERAGFVATNRSVEYVLEV</sequence>
<dbReference type="InterPro" id="IPR050276">
    <property type="entry name" value="MshD_Acetyltransferase"/>
</dbReference>
<dbReference type="PANTHER" id="PTHR43617">
    <property type="entry name" value="L-AMINO ACID N-ACETYLTRANSFERASE"/>
    <property type="match status" value="1"/>
</dbReference>
<feature type="compositionally biased region" description="Basic and acidic residues" evidence="1">
    <location>
        <begin position="35"/>
        <end position="52"/>
    </location>
</feature>
<dbReference type="PANTHER" id="PTHR43617:SF20">
    <property type="entry name" value="N-ALPHA-ACETYLTRANSFERASE RIMI"/>
    <property type="match status" value="1"/>
</dbReference>
<feature type="region of interest" description="Disordered" evidence="1">
    <location>
        <begin position="30"/>
        <end position="74"/>
    </location>
</feature>
<evidence type="ECO:0000256" key="1">
    <source>
        <dbReference type="SAM" id="MobiDB-lite"/>
    </source>
</evidence>
<dbReference type="InterPro" id="IPR016181">
    <property type="entry name" value="Acyl_CoA_acyltransferase"/>
</dbReference>
<dbReference type="Proteomes" id="UP000313849">
    <property type="component" value="Unassembled WGS sequence"/>
</dbReference>
<evidence type="ECO:0000313" key="4">
    <source>
        <dbReference type="Proteomes" id="UP000313849"/>
    </source>
</evidence>
<name>A0A5C5BCU3_9MICO</name>
<feature type="domain" description="N-acetyltransferase" evidence="2">
    <location>
        <begin position="100"/>
        <end position="265"/>
    </location>
</feature>
<dbReference type="EMBL" id="VENP01000025">
    <property type="protein sequence ID" value="TNU74076.1"/>
    <property type="molecule type" value="Genomic_DNA"/>
</dbReference>
<accession>A0A5C5BCU3</accession>
<dbReference type="PROSITE" id="PS51186">
    <property type="entry name" value="GNAT"/>
    <property type="match status" value="2"/>
</dbReference>
<protein>
    <submittedName>
        <fullName evidence="3">GNAT family N-acetyltransferase</fullName>
    </submittedName>
</protein>
<dbReference type="SUPFAM" id="SSF55729">
    <property type="entry name" value="Acyl-CoA N-acyltransferases (Nat)"/>
    <property type="match status" value="2"/>
</dbReference>
<comment type="caution">
    <text evidence="3">The sequence shown here is derived from an EMBL/GenBank/DDBJ whole genome shotgun (WGS) entry which is preliminary data.</text>
</comment>
<dbReference type="OrthoDB" id="9799092at2"/>
<dbReference type="Pfam" id="PF00583">
    <property type="entry name" value="Acetyltransf_1"/>
    <property type="match status" value="2"/>
</dbReference>
<proteinExistence type="predicted"/>
<dbReference type="GO" id="GO:0008999">
    <property type="term" value="F:protein-N-terminal-alanine acetyltransferase activity"/>
    <property type="evidence" value="ECO:0007669"/>
    <property type="project" value="TreeGrafter"/>
</dbReference>
<evidence type="ECO:0000259" key="2">
    <source>
        <dbReference type="PROSITE" id="PS51186"/>
    </source>
</evidence>
<reference evidence="3 4" key="1">
    <citation type="submission" date="2019-06" db="EMBL/GenBank/DDBJ databases">
        <title>Draft genome sequence of Miniimonas arenae KCTC 19750T isolated from sea sand.</title>
        <authorList>
            <person name="Park S.-J."/>
        </authorList>
    </citation>
    <scope>NUCLEOTIDE SEQUENCE [LARGE SCALE GENOMIC DNA]</scope>
    <source>
        <strain evidence="3 4">KCTC 19750</strain>
    </source>
</reference>
<dbReference type="Gene3D" id="3.40.630.30">
    <property type="match status" value="1"/>
</dbReference>
<dbReference type="CDD" id="cd04301">
    <property type="entry name" value="NAT_SF"/>
    <property type="match status" value="1"/>
</dbReference>
<keyword evidence="3" id="KW-0808">Transferase</keyword>
<evidence type="ECO:0000313" key="3">
    <source>
        <dbReference type="EMBL" id="TNU74076.1"/>
    </source>
</evidence>
<dbReference type="AlphaFoldDB" id="A0A5C5BCU3"/>
<gene>
    <name evidence="3" type="ORF">FH969_07995</name>
</gene>
<feature type="domain" description="N-acetyltransferase" evidence="2">
    <location>
        <begin position="275"/>
        <end position="425"/>
    </location>
</feature>
<feature type="compositionally biased region" description="Low complexity" evidence="1">
    <location>
        <begin position="53"/>
        <end position="74"/>
    </location>
</feature>
<organism evidence="3 4">
    <name type="scientific">Miniimonas arenae</name>
    <dbReference type="NCBI Taxonomy" id="676201"/>
    <lineage>
        <taxon>Bacteria</taxon>
        <taxon>Bacillati</taxon>
        <taxon>Actinomycetota</taxon>
        <taxon>Actinomycetes</taxon>
        <taxon>Micrococcales</taxon>
        <taxon>Beutenbergiaceae</taxon>
        <taxon>Miniimonas</taxon>
    </lineage>
</organism>
<keyword evidence="4" id="KW-1185">Reference proteome</keyword>